<dbReference type="EC" id="4.1.1.36" evidence="5"/>
<dbReference type="NCBIfam" id="TIGR00521">
    <property type="entry name" value="coaBC_dfp"/>
    <property type="match status" value="1"/>
</dbReference>
<dbReference type="InterPro" id="IPR003382">
    <property type="entry name" value="Flavoprotein"/>
</dbReference>
<dbReference type="GO" id="GO:0015941">
    <property type="term" value="P:pantothenate catabolic process"/>
    <property type="evidence" value="ECO:0007669"/>
    <property type="project" value="InterPro"/>
</dbReference>
<evidence type="ECO:0000259" key="4">
    <source>
        <dbReference type="Pfam" id="PF04127"/>
    </source>
</evidence>
<reference evidence="5" key="1">
    <citation type="submission" date="2019-03" db="EMBL/GenBank/DDBJ databases">
        <authorList>
            <person name="Hao L."/>
        </authorList>
    </citation>
    <scope>NUCLEOTIDE SEQUENCE</scope>
</reference>
<dbReference type="Gene3D" id="3.40.50.1950">
    <property type="entry name" value="Flavin prenyltransferase-like"/>
    <property type="match status" value="1"/>
</dbReference>
<name>A0A485M1K5_9ZZZZ</name>
<dbReference type="SUPFAM" id="SSF52507">
    <property type="entry name" value="Homo-oligomeric flavin-containing Cys decarboxylases, HFCD"/>
    <property type="match status" value="1"/>
</dbReference>
<feature type="domain" description="Flavoprotein" evidence="3">
    <location>
        <begin position="12"/>
        <end position="184"/>
    </location>
</feature>
<keyword evidence="1" id="KW-0210">Decarboxylase</keyword>
<dbReference type="GO" id="GO:0071513">
    <property type="term" value="C:phosphopantothenoylcysteine decarboxylase complex"/>
    <property type="evidence" value="ECO:0007669"/>
    <property type="project" value="TreeGrafter"/>
</dbReference>
<feature type="domain" description="DNA/pantothenate metabolism flavoprotein C-terminal" evidence="4">
    <location>
        <begin position="193"/>
        <end position="402"/>
    </location>
</feature>
<evidence type="ECO:0000256" key="2">
    <source>
        <dbReference type="ARBA" id="ARBA00023239"/>
    </source>
</evidence>
<dbReference type="InterPro" id="IPR036551">
    <property type="entry name" value="Flavin_trans-like"/>
</dbReference>
<dbReference type="InterPro" id="IPR035929">
    <property type="entry name" value="CoaB-like_sf"/>
</dbReference>
<gene>
    <name evidence="5" type="primary">coaBC</name>
    <name evidence="5" type="ORF">SCFA_30057</name>
</gene>
<dbReference type="GO" id="GO:0015937">
    <property type="term" value="P:coenzyme A biosynthetic process"/>
    <property type="evidence" value="ECO:0007669"/>
    <property type="project" value="InterPro"/>
</dbReference>
<dbReference type="InterPro" id="IPR005252">
    <property type="entry name" value="CoaBC"/>
</dbReference>
<dbReference type="SUPFAM" id="SSF102645">
    <property type="entry name" value="CoaB-like"/>
    <property type="match status" value="1"/>
</dbReference>
<dbReference type="InterPro" id="IPR007085">
    <property type="entry name" value="DNA/pantothenate-metab_flavo_C"/>
</dbReference>
<evidence type="ECO:0000256" key="1">
    <source>
        <dbReference type="ARBA" id="ARBA00022793"/>
    </source>
</evidence>
<keyword evidence="5" id="KW-0436">Ligase</keyword>
<organism evidence="5">
    <name type="scientific">anaerobic digester metagenome</name>
    <dbReference type="NCBI Taxonomy" id="1263854"/>
    <lineage>
        <taxon>unclassified sequences</taxon>
        <taxon>metagenomes</taxon>
        <taxon>ecological metagenomes</taxon>
    </lineage>
</organism>
<dbReference type="GO" id="GO:0004633">
    <property type="term" value="F:phosphopantothenoylcysteine decarboxylase activity"/>
    <property type="evidence" value="ECO:0007669"/>
    <property type="project" value="UniProtKB-EC"/>
</dbReference>
<proteinExistence type="inferred from homology"/>
<dbReference type="EMBL" id="CAADRM010000092">
    <property type="protein sequence ID" value="VFU14528.1"/>
    <property type="molecule type" value="Genomic_DNA"/>
</dbReference>
<dbReference type="PANTHER" id="PTHR14359:SF6">
    <property type="entry name" value="PHOSPHOPANTOTHENOYLCYSTEINE DECARBOXYLASE"/>
    <property type="match status" value="1"/>
</dbReference>
<dbReference type="Pfam" id="PF02441">
    <property type="entry name" value="Flavoprotein"/>
    <property type="match status" value="1"/>
</dbReference>
<dbReference type="Gene3D" id="3.40.50.10300">
    <property type="entry name" value="CoaB-like"/>
    <property type="match status" value="1"/>
</dbReference>
<dbReference type="PANTHER" id="PTHR14359">
    <property type="entry name" value="HOMO-OLIGOMERIC FLAVIN CONTAINING CYS DECARBOXYLASE FAMILY"/>
    <property type="match status" value="1"/>
</dbReference>
<sequence length="404" mass="43228">MGGTPGEDLAGKQVVYGITGGIAAYKAPLIVRGLKSLGIDVRVVMTDAAQYFVTPTTLQTLSGRPVYTELFPETPPGSFEVEHIALADRADLLLIAPATADFIAKMARGIADDLLSCIVLATKAPVLVCPSMNVNMYLHPATRENLDILQKRGVSILEPASGELACGWEGTGRLPEPERIVAESKKILYQKDLAGISMLVTCGPTCEDIDPVRFITNRSTGKMGAALVEAAGLRGARIKVISGPVNREYAPWADVIMVRSAEQMLDAVKDNLSAADVLVMAAAVADYVPETYRTSKIKKGDKLTSLALKSSPDILSTIRPMKGDKFFVGFAAETNNLSDSARKKLVSKGLDMIVANRVGGPGTGFGSDTNSGLILTEAGVLDHFEQVEKEVLAHRILDFIRERV</sequence>
<evidence type="ECO:0000259" key="3">
    <source>
        <dbReference type="Pfam" id="PF02441"/>
    </source>
</evidence>
<accession>A0A485M1K5</accession>
<dbReference type="HAMAP" id="MF_02225">
    <property type="entry name" value="CoaBC"/>
    <property type="match status" value="1"/>
</dbReference>
<evidence type="ECO:0000313" key="5">
    <source>
        <dbReference type="EMBL" id="VFU14528.1"/>
    </source>
</evidence>
<keyword evidence="2 5" id="KW-0456">Lyase</keyword>
<dbReference type="GO" id="GO:0004632">
    <property type="term" value="F:phosphopantothenate--cysteine ligase activity"/>
    <property type="evidence" value="ECO:0007669"/>
    <property type="project" value="UniProtKB-EC"/>
</dbReference>
<dbReference type="GO" id="GO:0010181">
    <property type="term" value="F:FMN binding"/>
    <property type="evidence" value="ECO:0007669"/>
    <property type="project" value="InterPro"/>
</dbReference>
<dbReference type="Pfam" id="PF04127">
    <property type="entry name" value="DFP"/>
    <property type="match status" value="1"/>
</dbReference>
<dbReference type="AlphaFoldDB" id="A0A485M1K5"/>
<protein>
    <submittedName>
        <fullName evidence="5">Phosphopantothenoylcysteine decarboxylase / Phosphopantothenate--cysteine ligase</fullName>
        <ecNumber evidence="5">4.1.1.36</ecNumber>
        <ecNumber evidence="5">6.3.2.5</ecNumber>
    </submittedName>
</protein>
<dbReference type="EC" id="6.3.2.5" evidence="5"/>